<dbReference type="SUPFAM" id="SSF48371">
    <property type="entry name" value="ARM repeat"/>
    <property type="match status" value="1"/>
</dbReference>
<dbReference type="OrthoDB" id="297643at2759"/>
<dbReference type="PANTHER" id="PTHR14042:SF24">
    <property type="entry name" value="PROTEIN DOPEY-1 HOMOLOG"/>
    <property type="match status" value="1"/>
</dbReference>
<feature type="domain" description="DOP1-like C-terminal" evidence="10">
    <location>
        <begin position="1278"/>
        <end position="1783"/>
    </location>
</feature>
<accession>A0A3N4LBQ5</accession>
<evidence type="ECO:0000256" key="6">
    <source>
        <dbReference type="ARBA" id="ARBA00046326"/>
    </source>
</evidence>
<keyword evidence="2" id="KW-0813">Transport</keyword>
<name>A0A3N4LBQ5_9PEZI</name>
<dbReference type="Pfam" id="PF24598">
    <property type="entry name" value="DOP1_C"/>
    <property type="match status" value="1"/>
</dbReference>
<dbReference type="GO" id="GO:0006895">
    <property type="term" value="P:Golgi to endosome transport"/>
    <property type="evidence" value="ECO:0007669"/>
    <property type="project" value="InterPro"/>
</dbReference>
<dbReference type="Proteomes" id="UP000267821">
    <property type="component" value="Unassembled WGS sequence"/>
</dbReference>
<evidence type="ECO:0000259" key="9">
    <source>
        <dbReference type="Pfam" id="PF24597"/>
    </source>
</evidence>
<gene>
    <name evidence="11" type="ORF">L211DRAFT_858876</name>
</gene>
<evidence type="ECO:0000256" key="2">
    <source>
        <dbReference type="ARBA" id="ARBA00022448"/>
    </source>
</evidence>
<evidence type="ECO:0000256" key="1">
    <source>
        <dbReference type="ARBA" id="ARBA00004395"/>
    </source>
</evidence>
<comment type="subcellular location">
    <subcellularLocation>
        <location evidence="1">Golgi apparatus membrane</location>
        <topology evidence="1">Peripheral membrane protein</topology>
    </subcellularLocation>
</comment>
<comment type="similarity">
    <text evidence="6">Belongs to the DOP1 family.</text>
</comment>
<organism evidence="11 12">
    <name type="scientific">Terfezia boudieri ATCC MYA-4762</name>
    <dbReference type="NCBI Taxonomy" id="1051890"/>
    <lineage>
        <taxon>Eukaryota</taxon>
        <taxon>Fungi</taxon>
        <taxon>Dikarya</taxon>
        <taxon>Ascomycota</taxon>
        <taxon>Pezizomycotina</taxon>
        <taxon>Pezizomycetes</taxon>
        <taxon>Pezizales</taxon>
        <taxon>Pezizaceae</taxon>
        <taxon>Terfezia</taxon>
    </lineage>
</organism>
<feature type="region of interest" description="Disordered" evidence="7">
    <location>
        <begin position="1"/>
        <end position="38"/>
    </location>
</feature>
<dbReference type="InterPro" id="IPR056457">
    <property type="entry name" value="DOP1_C"/>
</dbReference>
<evidence type="ECO:0000256" key="4">
    <source>
        <dbReference type="ARBA" id="ARBA00023034"/>
    </source>
</evidence>
<dbReference type="GO" id="GO:0005802">
    <property type="term" value="C:trans-Golgi network"/>
    <property type="evidence" value="ECO:0007669"/>
    <property type="project" value="TreeGrafter"/>
</dbReference>
<dbReference type="InterPro" id="IPR040314">
    <property type="entry name" value="DOP1"/>
</dbReference>
<evidence type="ECO:0000313" key="11">
    <source>
        <dbReference type="EMBL" id="RPB20116.1"/>
    </source>
</evidence>
<dbReference type="FunCoup" id="A0A3N4LBQ5">
    <property type="interactions" value="116"/>
</dbReference>
<feature type="compositionally biased region" description="Basic and acidic residues" evidence="7">
    <location>
        <begin position="1"/>
        <end position="11"/>
    </location>
</feature>
<dbReference type="EMBL" id="ML121577">
    <property type="protein sequence ID" value="RPB20116.1"/>
    <property type="molecule type" value="Genomic_DNA"/>
</dbReference>
<evidence type="ECO:0000256" key="7">
    <source>
        <dbReference type="SAM" id="MobiDB-lite"/>
    </source>
</evidence>
<feature type="compositionally biased region" description="Basic and acidic residues" evidence="7">
    <location>
        <begin position="27"/>
        <end position="38"/>
    </location>
</feature>
<reference evidence="11 12" key="1">
    <citation type="journal article" date="2018" name="Nat. Ecol. Evol.">
        <title>Pezizomycetes genomes reveal the molecular basis of ectomycorrhizal truffle lifestyle.</title>
        <authorList>
            <person name="Murat C."/>
            <person name="Payen T."/>
            <person name="Noel B."/>
            <person name="Kuo A."/>
            <person name="Morin E."/>
            <person name="Chen J."/>
            <person name="Kohler A."/>
            <person name="Krizsan K."/>
            <person name="Balestrini R."/>
            <person name="Da Silva C."/>
            <person name="Montanini B."/>
            <person name="Hainaut M."/>
            <person name="Levati E."/>
            <person name="Barry K.W."/>
            <person name="Belfiori B."/>
            <person name="Cichocki N."/>
            <person name="Clum A."/>
            <person name="Dockter R.B."/>
            <person name="Fauchery L."/>
            <person name="Guy J."/>
            <person name="Iotti M."/>
            <person name="Le Tacon F."/>
            <person name="Lindquist E.A."/>
            <person name="Lipzen A."/>
            <person name="Malagnac F."/>
            <person name="Mello A."/>
            <person name="Molinier V."/>
            <person name="Miyauchi S."/>
            <person name="Poulain J."/>
            <person name="Riccioni C."/>
            <person name="Rubini A."/>
            <person name="Sitrit Y."/>
            <person name="Splivallo R."/>
            <person name="Traeger S."/>
            <person name="Wang M."/>
            <person name="Zifcakova L."/>
            <person name="Wipf D."/>
            <person name="Zambonelli A."/>
            <person name="Paolocci F."/>
            <person name="Nowrousian M."/>
            <person name="Ottonello S."/>
            <person name="Baldrian P."/>
            <person name="Spatafora J.W."/>
            <person name="Henrissat B."/>
            <person name="Nagy L.G."/>
            <person name="Aury J.M."/>
            <person name="Wincker P."/>
            <person name="Grigoriev I.V."/>
            <person name="Bonfante P."/>
            <person name="Martin F.M."/>
        </authorList>
    </citation>
    <scope>NUCLEOTIDE SEQUENCE [LARGE SCALE GENOMIC DNA]</scope>
    <source>
        <strain evidence="11 12">ATCC MYA-4762</strain>
    </source>
</reference>
<dbReference type="Pfam" id="PF04118">
    <property type="entry name" value="Dopey_N"/>
    <property type="match status" value="1"/>
</dbReference>
<dbReference type="InParanoid" id="A0A3N4LBQ5"/>
<keyword evidence="3" id="KW-0653">Protein transport</keyword>
<feature type="domain" description="DOP1 N-terminal" evidence="8">
    <location>
        <begin position="38"/>
        <end position="332"/>
    </location>
</feature>
<dbReference type="GO" id="GO:0005829">
    <property type="term" value="C:cytosol"/>
    <property type="evidence" value="ECO:0007669"/>
    <property type="project" value="GOC"/>
</dbReference>
<evidence type="ECO:0000256" key="5">
    <source>
        <dbReference type="ARBA" id="ARBA00023136"/>
    </source>
</evidence>
<dbReference type="Pfam" id="PF24597">
    <property type="entry name" value="TPR_DOP1_M"/>
    <property type="match status" value="1"/>
</dbReference>
<evidence type="ECO:0000313" key="12">
    <source>
        <dbReference type="Proteomes" id="UP000267821"/>
    </source>
</evidence>
<dbReference type="InterPro" id="IPR016024">
    <property type="entry name" value="ARM-type_fold"/>
</dbReference>
<proteinExistence type="inferred from homology"/>
<dbReference type="PANTHER" id="PTHR14042">
    <property type="entry name" value="DOPEY-RELATED"/>
    <property type="match status" value="1"/>
</dbReference>
<evidence type="ECO:0000259" key="10">
    <source>
        <dbReference type="Pfam" id="PF24598"/>
    </source>
</evidence>
<evidence type="ECO:0000256" key="3">
    <source>
        <dbReference type="ARBA" id="ARBA00022927"/>
    </source>
</evidence>
<keyword evidence="5" id="KW-0472">Membrane</keyword>
<protein>
    <submittedName>
        <fullName evidence="11">Uncharacterized protein</fullName>
    </submittedName>
</protein>
<dbReference type="STRING" id="1051890.A0A3N4LBQ5"/>
<dbReference type="InterPro" id="IPR007249">
    <property type="entry name" value="DOP1_N"/>
</dbReference>
<dbReference type="GO" id="GO:0005768">
    <property type="term" value="C:endosome"/>
    <property type="evidence" value="ECO:0007669"/>
    <property type="project" value="TreeGrafter"/>
</dbReference>
<keyword evidence="4" id="KW-0333">Golgi apparatus</keyword>
<evidence type="ECO:0000259" key="8">
    <source>
        <dbReference type="Pfam" id="PF04118"/>
    </source>
</evidence>
<keyword evidence="12" id="KW-1185">Reference proteome</keyword>
<feature type="compositionally biased region" description="Low complexity" evidence="7">
    <location>
        <begin position="12"/>
        <end position="24"/>
    </location>
</feature>
<feature type="domain" description="DOP1-like middle TPR" evidence="9">
    <location>
        <begin position="347"/>
        <end position="553"/>
    </location>
</feature>
<feature type="region of interest" description="Disordered" evidence="7">
    <location>
        <begin position="967"/>
        <end position="998"/>
    </location>
</feature>
<dbReference type="InterPro" id="IPR056458">
    <property type="entry name" value="TPR_DOP1_M"/>
</dbReference>
<sequence length="1809" mass="201839">MSLEPGIRRETSSSPLSSGRSSPAPRRRNDDGDIARKDPKYKRYTANIEKALVLFETHALQEWADYISFLGRLLKALQSYPTFPQIPQRVLVSKRLAQCLNSRLPSGVHQKTIEVYSYIFSLIGRDGLANDLTIWTPGLMPVLSYASIIVKPHFLNLLETFYLPLGRKLRPALKSLILALLPGIDEEGGEYFDDTLNLLESIRAAVGEDTYFWQCFLLATITSPARRQGALAFLTRKLPKLDNEEALTSALVSPEPGLLLRSFSAGLHDENLLVQRGFLDLLVQSLPLSSPILQKLASPSDLQFLITSAAGVVLRRDMSLNRRLWVWFLGPEFQDQQSPNVQFRTDYFRKYGLHGLVEGLRHMIDSNRMEPLERARPARICLSLMDRWEIGGAVVTDLFLPIIRSIKAYQKASASPENYQEMMRSGAMFFDGVESHLIWRVIHESIASAMTGSNDTGEDPMEKLDLVDFILRTFNVREEEMVVVHAPLVVLALLVMLRELVHKGASELLAKGFGLVESLLELIPQRAFHVSKDGDDSLIVKGEAILPTIDKFYSRKSIKSSVSTPFSAGVIGKLLVREISDVVREAVTSRRDDSGTRYKLMVQVFKKVPRIADWDDAPLIKAIVDTLSAGNIAFPTLQGSTQVIASLYSNGYLSQRSTDNLVFPIVKQLWTFFSPDTPKYHVEAVKSLWSLQDVLKDRRVEAAISTFMTNKEIRGVYEARSAETGRRFSVLWTHSIGHTNYEVMLTRPLFLFLDSLVEEGTELHIFARGWLQNLQATAKLFNLFIKKLLSFQFLRDPGMRDANSNPHHRHKFTLEDDLDVCSYYLQTLSNVLRYSTEAAIASIAKDKVNSTDESAARRLKNYGLDEEPIVQDALVKLLIAAIDGEGQDPRSFHTVSKLHRTALSVLHQILLSPAAESLASMQLENILIARLISQLNSPDTYVQVSLLDVLFAALKLSLLRSGSPLNNARRSSLEPGPKSTRLSLSLGDAERPNPAPQPIPPAQLVKCLIGGFSSPSSRLVLDSWVGFLAECLPLLSQVIFQILMPLVECVVEQIRKNFDILKSLYTGGVTSLIASSEYTLVSLLNGLEQILATAHDKLMSEEVKIPNPKTPNEGTGFFGNMVSGVFAQETPQARNAAANNRLTVLLCFQDTVQICYSIWSWGDNENNSTLDSSSLGSFGYTSMKLRARSRRILEHMFAAETLECLETLIQLWVGLGRTDTSRADSVFKLVNVLDGSRPKFTVPAIFNAIYSRTNPSGLEPFRKSTLTAEINDLDIVVFLVQYALSLEDDAMDEIWTDCMAFLKDVLANPFPHRQSLPSLLHFISILGEKVDNTNFGEQKKMRKELGDLFLRLLTAVFTVRPVNTNVIEPITPVEKEMGGDGKGDLARIKPGDNLVDILVLVAPQLRKVLLEQERVLAAASTISTSFIGPMFRSKAFPQNVFSGLLDLLYQLTRIPNSQKVWKKDLSDAFNDPRFFSFSVPLVKKHWVPLLRQWILGDRDRLTDLLQKITPPTTAGVLFGVGATSARIEADRKTQLNLRRIACLIFAADTDNFVINLKEIEDTIVELLNATSVTSPSSVTRADVYLVLRALILRMSPIHLNSFWPLINTELQSALSSLLPEEDSDYTEFSLLHACKLLDTLLVIAPDEFQLSEWLFITDTIEAVYHPPNWYPTALTDQIASFSTGTTTGTTATSSTSVLSTTRVAPQQLQNRGIPELTVTPGNTKRPWLFHESVRDLERAAVTAVSVPAGSTANLPVTDGQIMQQILRPFFRNLSLYAYESTYSMGVPDVVACEDMFLADLFEDVGVWGG</sequence>
<dbReference type="GO" id="GO:0000139">
    <property type="term" value="C:Golgi membrane"/>
    <property type="evidence" value="ECO:0007669"/>
    <property type="project" value="UniProtKB-SubCell"/>
</dbReference>
<dbReference type="GO" id="GO:0015031">
    <property type="term" value="P:protein transport"/>
    <property type="evidence" value="ECO:0007669"/>
    <property type="project" value="UniProtKB-KW"/>
</dbReference>